<proteinExistence type="predicted"/>
<organism evidence="1 2">
    <name type="scientific">Sousa chinensis</name>
    <name type="common">Indo-pacific humpbacked dolphin</name>
    <name type="synonym">Steno chinensis</name>
    <dbReference type="NCBI Taxonomy" id="103600"/>
    <lineage>
        <taxon>Eukaryota</taxon>
        <taxon>Metazoa</taxon>
        <taxon>Chordata</taxon>
        <taxon>Craniata</taxon>
        <taxon>Vertebrata</taxon>
        <taxon>Euteleostomi</taxon>
        <taxon>Mammalia</taxon>
        <taxon>Eutheria</taxon>
        <taxon>Laurasiatheria</taxon>
        <taxon>Artiodactyla</taxon>
        <taxon>Whippomorpha</taxon>
        <taxon>Cetacea</taxon>
        <taxon>Odontoceti</taxon>
        <taxon>Delphinidae</taxon>
        <taxon>Sousa</taxon>
    </lineage>
</organism>
<name>A0A484GI27_SOUCH</name>
<reference evidence="1 2" key="1">
    <citation type="journal article" date="2018" name="Genomics">
        <title>Molecular footprints of inshore aquatic adaptation in Indo-Pacific humpback dolphin (Sousa chinensis).</title>
        <authorList>
            <person name="Ming Y."/>
            <person name="Jian J."/>
            <person name="Yu F."/>
            <person name="Yu X."/>
            <person name="Wang J."/>
            <person name="Liu W."/>
        </authorList>
    </citation>
    <scope>NUCLEOTIDE SEQUENCE [LARGE SCALE GENOMIC DNA]</scope>
    <source>
        <strain evidence="1">MY-2018</strain>
        <tissue evidence="1">Skin</tissue>
    </source>
</reference>
<accession>A0A484GI27</accession>
<dbReference type="AlphaFoldDB" id="A0A484GI27"/>
<protein>
    <submittedName>
        <fullName evidence="1">Uncharacterized protein</fullName>
    </submittedName>
</protein>
<evidence type="ECO:0000313" key="2">
    <source>
        <dbReference type="Proteomes" id="UP000295264"/>
    </source>
</evidence>
<dbReference type="EMBL" id="QWLN02007786">
    <property type="protein sequence ID" value="TEA35118.1"/>
    <property type="molecule type" value="Genomic_DNA"/>
</dbReference>
<evidence type="ECO:0000313" key="1">
    <source>
        <dbReference type="EMBL" id="TEA35118.1"/>
    </source>
</evidence>
<dbReference type="Proteomes" id="UP000295264">
    <property type="component" value="Unassembled WGS sequence"/>
</dbReference>
<comment type="caution">
    <text evidence="1">The sequence shown here is derived from an EMBL/GenBank/DDBJ whole genome shotgun (WGS) entry which is preliminary data.</text>
</comment>
<keyword evidence="2" id="KW-1185">Reference proteome</keyword>
<sequence length="125" mass="14049">MGKLLALGSAGPSPLHADLEVFKLHDCCLASRQLRFDADTDLKKPAAGVAPGLRLRWEDQCRVVPCGRHCHSESRTRWKGCACPGHHHSVSWRAAPGGRQELPWLERYKKTCRLVFLTQRVTSEH</sequence>
<gene>
    <name evidence="1" type="ORF">DBR06_SOUSAS21810015</name>
</gene>